<evidence type="ECO:0000313" key="4">
    <source>
        <dbReference type="Proteomes" id="UP000251197"/>
    </source>
</evidence>
<dbReference type="AlphaFoldDB" id="A0A291E3P8"/>
<dbReference type="Proteomes" id="UP000251197">
    <property type="component" value="Unassembled WGS sequence"/>
</dbReference>
<dbReference type="EMBL" id="CP023525">
    <property type="protein sequence ID" value="ATF94552.1"/>
    <property type="molecule type" value="Genomic_DNA"/>
</dbReference>
<proteinExistence type="predicted"/>
<evidence type="ECO:0000313" key="2">
    <source>
        <dbReference type="EMBL" id="SQA98004.1"/>
    </source>
</evidence>
<sequence>MLTLTWPTPAVTSRPTDGEPVLFGLLPQGTPTLSPPDAQALQTLRAAMLTRLTPPVSFACHPHRVAQRCSVALHAEGQGGGCIDLLVTVNGQTRFPVEDEYARPRWYLTVPDAADLVYLVLYLNTLADRDNNVDPN</sequence>
<reference evidence="1 3" key="1">
    <citation type="submission" date="2017-09" db="EMBL/GenBank/DDBJ databases">
        <title>FDA dAtabase for Regulatory Grade micrObial Sequences (FDA-ARGOS): Supporting development and validation of Infectious Disease Dx tests.</title>
        <authorList>
            <person name="Minogue T."/>
            <person name="Wolcott M."/>
            <person name="Wasieloski L."/>
            <person name="Aguilar W."/>
            <person name="Moore D."/>
            <person name="Tallon L."/>
            <person name="Sadzewicz L."/>
            <person name="Ott S."/>
            <person name="Zhao X."/>
            <person name="Nagaraj S."/>
            <person name="Vavikolanu K."/>
            <person name="Aluvathingal J."/>
            <person name="Nadendla S."/>
            <person name="Sichtig H."/>
        </authorList>
    </citation>
    <scope>NUCLEOTIDE SEQUENCE [LARGE SCALE GENOMIC DNA]</scope>
    <source>
        <strain evidence="1 3">FDAARGOS_392</strain>
    </source>
</reference>
<dbReference type="Proteomes" id="UP000217979">
    <property type="component" value="Chromosome"/>
</dbReference>
<reference evidence="2 4" key="2">
    <citation type="submission" date="2018-06" db="EMBL/GenBank/DDBJ databases">
        <authorList>
            <consortium name="Pathogen Informatics"/>
            <person name="Doyle S."/>
        </authorList>
    </citation>
    <scope>NUCLEOTIDE SEQUENCE [LARGE SCALE GENOMIC DNA]</scope>
    <source>
        <strain evidence="2 4">NCTC12120</strain>
    </source>
</reference>
<accession>A0A291E3P8</accession>
<protein>
    <submittedName>
        <fullName evidence="1">Acetyltransferase</fullName>
    </submittedName>
</protein>
<keyword evidence="1" id="KW-0808">Transferase</keyword>
<organism evidence="1 3">
    <name type="scientific">Cedecea neteri</name>
    <dbReference type="NCBI Taxonomy" id="158822"/>
    <lineage>
        <taxon>Bacteria</taxon>
        <taxon>Pseudomonadati</taxon>
        <taxon>Pseudomonadota</taxon>
        <taxon>Gammaproteobacteria</taxon>
        <taxon>Enterobacterales</taxon>
        <taxon>Enterobacteriaceae</taxon>
        <taxon>Cedecea</taxon>
    </lineage>
</organism>
<dbReference type="EMBL" id="UAVU01000003">
    <property type="protein sequence ID" value="SQA98004.1"/>
    <property type="molecule type" value="Genomic_DNA"/>
</dbReference>
<name>A0A291E3P8_9ENTR</name>
<evidence type="ECO:0000313" key="3">
    <source>
        <dbReference type="Proteomes" id="UP000217979"/>
    </source>
</evidence>
<dbReference type="GO" id="GO:0016740">
    <property type="term" value="F:transferase activity"/>
    <property type="evidence" value="ECO:0007669"/>
    <property type="project" value="UniProtKB-KW"/>
</dbReference>
<evidence type="ECO:0000313" key="1">
    <source>
        <dbReference type="EMBL" id="ATF94552.1"/>
    </source>
</evidence>
<gene>
    <name evidence="1" type="ORF">CO704_21890</name>
    <name evidence="2" type="ORF">NCTC12120_01854</name>
</gene>